<dbReference type="Pfam" id="PF13672">
    <property type="entry name" value="PP2C_2"/>
    <property type="match status" value="1"/>
</dbReference>
<dbReference type="KEGG" id="meh:M301_0082"/>
<dbReference type="EC" id="3.1.3.16" evidence="2"/>
<evidence type="ECO:0000313" key="3">
    <source>
        <dbReference type="Proteomes" id="UP000000383"/>
    </source>
</evidence>
<protein>
    <submittedName>
        <fullName evidence="2">Protein serine/threonine phosphatase</fullName>
        <ecNumber evidence="2">3.1.3.16</ecNumber>
    </submittedName>
</protein>
<dbReference type="AlphaFoldDB" id="D7DK85"/>
<feature type="domain" description="PPM-type phosphatase" evidence="1">
    <location>
        <begin position="2"/>
        <end position="243"/>
    </location>
</feature>
<keyword evidence="3" id="KW-1185">Reference proteome</keyword>
<dbReference type="InterPro" id="IPR036457">
    <property type="entry name" value="PPM-type-like_dom_sf"/>
</dbReference>
<dbReference type="InterPro" id="IPR001932">
    <property type="entry name" value="PPM-type_phosphatase-like_dom"/>
</dbReference>
<dbReference type="HOGENOM" id="CLU_034545_5_0_4"/>
<reference evidence="2 3" key="2">
    <citation type="journal article" date="2011" name="J. Bacteriol.">
        <title>Genomes of three methylotrophs from a single niche uncover genetic and metabolic divergence of Methylophilaceae.</title>
        <authorList>
            <person name="Lapidus A."/>
            <person name="Clum A."/>
            <person name="Labutti K."/>
            <person name="Kaluzhnaya M.G."/>
            <person name="Lim S."/>
            <person name="Beck D.A."/>
            <person name="Glavina Del Rio T."/>
            <person name="Nolan M."/>
            <person name="Mavromatis K."/>
            <person name="Huntemann M."/>
            <person name="Lucas S."/>
            <person name="Lidstrom M.E."/>
            <person name="Ivanova N."/>
            <person name="Chistoserdova L."/>
        </authorList>
    </citation>
    <scope>NUCLEOTIDE SEQUENCE [LARGE SCALE GENOMIC DNA]</scope>
    <source>
        <strain evidence="2 3">301</strain>
    </source>
</reference>
<organism evidence="2 3">
    <name type="scientific">Methylotenera versatilis (strain 301)</name>
    <dbReference type="NCBI Taxonomy" id="666681"/>
    <lineage>
        <taxon>Bacteria</taxon>
        <taxon>Pseudomonadati</taxon>
        <taxon>Pseudomonadota</taxon>
        <taxon>Betaproteobacteria</taxon>
        <taxon>Nitrosomonadales</taxon>
        <taxon>Methylophilaceae</taxon>
        <taxon>Methylotenera</taxon>
    </lineage>
</organism>
<dbReference type="EMBL" id="CP002056">
    <property type="protein sequence ID" value="ADI28470.1"/>
    <property type="molecule type" value="Genomic_DNA"/>
</dbReference>
<dbReference type="Proteomes" id="UP000000383">
    <property type="component" value="Chromosome"/>
</dbReference>
<reference evidence="3" key="1">
    <citation type="submission" date="2010-05" db="EMBL/GenBank/DDBJ databases">
        <title>Complete sequence of Methylotenera sp. 301.</title>
        <authorList>
            <person name="Lucas S."/>
            <person name="Copeland A."/>
            <person name="Lapidus A."/>
            <person name="Cheng J.-F."/>
            <person name="Bruce D."/>
            <person name="Goodwin L."/>
            <person name="Pitluck S."/>
            <person name="Clum A."/>
            <person name="Land M."/>
            <person name="Hauser L."/>
            <person name="Kyrpides N."/>
            <person name="Ivanova N."/>
            <person name="Chistoservova L."/>
            <person name="Kalyuzhnaya M."/>
            <person name="Woyke T."/>
        </authorList>
    </citation>
    <scope>NUCLEOTIDE SEQUENCE [LARGE SCALE GENOMIC DNA]</scope>
    <source>
        <strain evidence="3">301</strain>
    </source>
</reference>
<dbReference type="eggNOG" id="COG0631">
    <property type="taxonomic scope" value="Bacteria"/>
</dbReference>
<dbReference type="STRING" id="666681.M301_0082"/>
<dbReference type="SMART" id="SM00332">
    <property type="entry name" value="PP2Cc"/>
    <property type="match status" value="1"/>
</dbReference>
<dbReference type="OrthoDB" id="9801841at2"/>
<dbReference type="Gene3D" id="3.60.40.10">
    <property type="entry name" value="PPM-type phosphatase domain"/>
    <property type="match status" value="1"/>
</dbReference>
<evidence type="ECO:0000313" key="2">
    <source>
        <dbReference type="EMBL" id="ADI28470.1"/>
    </source>
</evidence>
<proteinExistence type="predicted"/>
<dbReference type="PROSITE" id="PS51746">
    <property type="entry name" value="PPM_2"/>
    <property type="match status" value="1"/>
</dbReference>
<dbReference type="CDD" id="cd00143">
    <property type="entry name" value="PP2Cc"/>
    <property type="match status" value="1"/>
</dbReference>
<keyword evidence="2" id="KW-0378">Hydrolase</keyword>
<accession>D7DK85</accession>
<dbReference type="SMART" id="SM00331">
    <property type="entry name" value="PP2C_SIG"/>
    <property type="match status" value="1"/>
</dbReference>
<dbReference type="RefSeq" id="WP_013146787.1">
    <property type="nucleotide sequence ID" value="NC_014207.1"/>
</dbReference>
<dbReference type="SUPFAM" id="SSF81606">
    <property type="entry name" value="PP2C-like"/>
    <property type="match status" value="1"/>
</dbReference>
<evidence type="ECO:0000259" key="1">
    <source>
        <dbReference type="PROSITE" id="PS51746"/>
    </source>
</evidence>
<sequence length="309" mass="34287">MKFTIFQNSRQGPRQYNQDRLAYSYSKDALLLVVADGMGGHRHGEIAAQLAVTTMTDAFQRLAVPMLSSPAKFLIDHMQQIHDMIDQLTQERELVEAPRTTIVAAVVQRGVLYCAHVGDSRLYHFRDGHLLYRTEDHSIVQSLYSKGIINKDDMSTHPYRHKVYSCLGGDVPPKIDLSDRQELAEGDTILLCTDGVWGAVTDEQIKRILNSPSITDGVTTLLDVAENTSQDQGDNMSAIGLQWGDKQSNGLAVSTISMAMGLTTTIMNPTTYPNPQNTQDGAMDGDFTDDEIENTIAEIQRALLKTKRI</sequence>
<gene>
    <name evidence="2" type="ordered locus">M301_0082</name>
</gene>
<name>D7DK85_METV0</name>
<dbReference type="GO" id="GO:0004722">
    <property type="term" value="F:protein serine/threonine phosphatase activity"/>
    <property type="evidence" value="ECO:0007669"/>
    <property type="project" value="UniProtKB-EC"/>
</dbReference>